<evidence type="ECO:0000256" key="3">
    <source>
        <dbReference type="ARBA" id="ARBA00022576"/>
    </source>
</evidence>
<dbReference type="GO" id="GO:0005777">
    <property type="term" value="C:peroxisome"/>
    <property type="evidence" value="ECO:0007669"/>
    <property type="project" value="TreeGrafter"/>
</dbReference>
<feature type="domain" description="Aminotransferase class V" evidence="9">
    <location>
        <begin position="68"/>
        <end position="382"/>
    </location>
</feature>
<sequence>MTSVYRQFSLASARSLNMASNKFIVPPPRIVDREIVKPLLCGPGPCDYHPSVEKVLSKPVLSPICDEFFNVLDDIRAGLQYVFQTRSKLVLAMSGSGHSGMEAVISNLVGPGETLLIASRGIWDQRAFIIANRYGIKTEVVSVPLDVTFSPEQLEPKLKKLRPTALFITHGDSSTGTVQNLQGLGDLCHKYGTLLLVDTVVSLAGVPFFMDEWGIDGVYTSTQKVFSGPAGISPVAFSARAEAKIKSRKHDPPFYFDMKLLAPQWNCYGSTRTYHHTLSPPLFWALRCCLQEIAKETLPVSWARHAATTARFHKRLREYSFEFLIPKPEDRLATVTTVKLPKGYDYQEFVKYMRAKHNILIFAGLGPTVGKALRIGIMGVNSTTQVADSVAEAMADTLRALKKSSL</sequence>
<comment type="similarity">
    <text evidence="2 6">Belongs to the class-V pyridoxal-phosphate-dependent aminotransferase family.</text>
</comment>
<feature type="modified residue" description="N6-(pyridoxal phosphate)lysine" evidence="8">
    <location>
        <position position="224"/>
    </location>
</feature>
<dbReference type="SUPFAM" id="SSF53383">
    <property type="entry name" value="PLP-dependent transferases"/>
    <property type="match status" value="1"/>
</dbReference>
<evidence type="ECO:0000256" key="8">
    <source>
        <dbReference type="PIRSR" id="PIRSR000524-50"/>
    </source>
</evidence>
<protein>
    <recommendedName>
        <fullName evidence="6">Alanine--glyoxylate aminotransferase</fullName>
        <ecNumber evidence="6">2.6.1.44</ecNumber>
    </recommendedName>
</protein>
<dbReference type="PIRSF" id="PIRSF000524">
    <property type="entry name" value="SPT"/>
    <property type="match status" value="1"/>
</dbReference>
<dbReference type="InterPro" id="IPR015424">
    <property type="entry name" value="PyrdxlP-dep_Trfase"/>
</dbReference>
<feature type="binding site" evidence="7">
    <location>
        <position position="374"/>
    </location>
    <ligand>
        <name>substrate</name>
    </ligand>
</feature>
<dbReference type="AlphaFoldDB" id="A0AAD8DYQ6"/>
<dbReference type="PANTHER" id="PTHR21152">
    <property type="entry name" value="AMINOTRANSFERASE CLASS V"/>
    <property type="match status" value="1"/>
</dbReference>
<dbReference type="Gene3D" id="3.40.640.10">
    <property type="entry name" value="Type I PLP-dependent aspartate aminotransferase-like (Major domain)"/>
    <property type="match status" value="1"/>
</dbReference>
<dbReference type="InterPro" id="IPR015421">
    <property type="entry name" value="PyrdxlP-dep_Trfase_major"/>
</dbReference>
<dbReference type="GO" id="GO:0008453">
    <property type="term" value="F:alanine-glyoxylate transaminase activity"/>
    <property type="evidence" value="ECO:0007669"/>
    <property type="project" value="UniProtKB-EC"/>
</dbReference>
<proteinExistence type="inferred from homology"/>
<dbReference type="GO" id="GO:0019265">
    <property type="term" value="P:glycine biosynthetic process, by transamination of glyoxylate"/>
    <property type="evidence" value="ECO:0007669"/>
    <property type="project" value="TreeGrafter"/>
</dbReference>
<dbReference type="Gene3D" id="3.90.1150.10">
    <property type="entry name" value="Aspartate Aminotransferase, domain 1"/>
    <property type="match status" value="1"/>
</dbReference>
<evidence type="ECO:0000256" key="1">
    <source>
        <dbReference type="ARBA" id="ARBA00001933"/>
    </source>
</evidence>
<evidence type="ECO:0000256" key="5">
    <source>
        <dbReference type="ARBA" id="ARBA00022898"/>
    </source>
</evidence>
<dbReference type="FunFam" id="3.40.640.10:FF:000027">
    <property type="entry name" value="Serine--pyruvate aminotransferase, mitochondrial"/>
    <property type="match status" value="1"/>
</dbReference>
<reference evidence="10" key="1">
    <citation type="submission" date="2023-03" db="EMBL/GenBank/DDBJ databases">
        <title>Chromosome-level genomes of two armyworms, Mythimna separata and Mythimna loreyi, provide insights into the biosynthesis and reception of sex pheromones.</title>
        <authorList>
            <person name="Zhao H."/>
        </authorList>
    </citation>
    <scope>NUCLEOTIDE SEQUENCE</scope>
    <source>
        <strain evidence="10">BeijingLab</strain>
        <tissue evidence="10">Pupa</tissue>
    </source>
</reference>
<dbReference type="PANTHER" id="PTHR21152:SF40">
    <property type="entry name" value="ALANINE--GLYOXYLATE AMINOTRANSFERASE"/>
    <property type="match status" value="1"/>
</dbReference>
<name>A0AAD8DYQ6_MYTSE</name>
<accession>A0AAD8DYQ6</accession>
<dbReference type="InterPro" id="IPR000192">
    <property type="entry name" value="Aminotrans_V_dom"/>
</dbReference>
<keyword evidence="11" id="KW-1185">Reference proteome</keyword>
<comment type="catalytic activity">
    <reaction evidence="6">
        <text>glyoxylate + L-alanine = glycine + pyruvate</text>
        <dbReference type="Rhea" id="RHEA:24248"/>
        <dbReference type="ChEBI" id="CHEBI:15361"/>
        <dbReference type="ChEBI" id="CHEBI:36655"/>
        <dbReference type="ChEBI" id="CHEBI:57305"/>
        <dbReference type="ChEBI" id="CHEBI:57972"/>
        <dbReference type="EC" id="2.6.1.44"/>
    </reaction>
</comment>
<dbReference type="InterPro" id="IPR015422">
    <property type="entry name" value="PyrdxlP-dep_Trfase_small"/>
</dbReference>
<keyword evidence="4" id="KW-0808">Transferase</keyword>
<dbReference type="Proteomes" id="UP001231518">
    <property type="component" value="Chromosome 16"/>
</dbReference>
<dbReference type="InterPro" id="IPR024169">
    <property type="entry name" value="SP_NH2Trfase/AEP_transaminase"/>
</dbReference>
<evidence type="ECO:0000259" key="9">
    <source>
        <dbReference type="Pfam" id="PF00266"/>
    </source>
</evidence>
<evidence type="ECO:0000256" key="7">
    <source>
        <dbReference type="PIRSR" id="PIRSR000524-1"/>
    </source>
</evidence>
<comment type="cofactor">
    <cofactor evidence="1 6 8">
        <name>pyridoxal 5'-phosphate</name>
        <dbReference type="ChEBI" id="CHEBI:597326"/>
    </cofactor>
</comment>
<comment type="caution">
    <text evidence="10">The sequence shown here is derived from an EMBL/GenBank/DDBJ whole genome shotgun (WGS) entry which is preliminary data.</text>
</comment>
<evidence type="ECO:0000256" key="2">
    <source>
        <dbReference type="ARBA" id="ARBA00009236"/>
    </source>
</evidence>
<evidence type="ECO:0000256" key="6">
    <source>
        <dbReference type="PIRNR" id="PIRNR000524"/>
    </source>
</evidence>
<dbReference type="EMBL" id="JARGEI010000005">
    <property type="protein sequence ID" value="KAJ8731354.1"/>
    <property type="molecule type" value="Genomic_DNA"/>
</dbReference>
<dbReference type="Pfam" id="PF00266">
    <property type="entry name" value="Aminotran_5"/>
    <property type="match status" value="1"/>
</dbReference>
<keyword evidence="3" id="KW-0032">Aminotransferase</keyword>
<evidence type="ECO:0000256" key="4">
    <source>
        <dbReference type="ARBA" id="ARBA00022679"/>
    </source>
</evidence>
<evidence type="ECO:0000313" key="10">
    <source>
        <dbReference type="EMBL" id="KAJ8731354.1"/>
    </source>
</evidence>
<dbReference type="GO" id="GO:0004760">
    <property type="term" value="F:L-serine-pyruvate transaminase activity"/>
    <property type="evidence" value="ECO:0007669"/>
    <property type="project" value="TreeGrafter"/>
</dbReference>
<organism evidence="10 11">
    <name type="scientific">Mythimna separata</name>
    <name type="common">Oriental armyworm</name>
    <name type="synonym">Pseudaletia separata</name>
    <dbReference type="NCBI Taxonomy" id="271217"/>
    <lineage>
        <taxon>Eukaryota</taxon>
        <taxon>Metazoa</taxon>
        <taxon>Ecdysozoa</taxon>
        <taxon>Arthropoda</taxon>
        <taxon>Hexapoda</taxon>
        <taxon>Insecta</taxon>
        <taxon>Pterygota</taxon>
        <taxon>Neoptera</taxon>
        <taxon>Endopterygota</taxon>
        <taxon>Lepidoptera</taxon>
        <taxon>Glossata</taxon>
        <taxon>Ditrysia</taxon>
        <taxon>Noctuoidea</taxon>
        <taxon>Noctuidae</taxon>
        <taxon>Noctuinae</taxon>
        <taxon>Hadenini</taxon>
        <taxon>Mythimna</taxon>
    </lineage>
</organism>
<keyword evidence="5 6" id="KW-0663">Pyridoxal phosphate</keyword>
<evidence type="ECO:0000313" key="11">
    <source>
        <dbReference type="Proteomes" id="UP001231518"/>
    </source>
</evidence>
<dbReference type="EC" id="2.6.1.44" evidence="6"/>
<gene>
    <name evidence="10" type="ORF">PYW07_004518</name>
</gene>